<comment type="caution">
    <text evidence="5">The sequence shown here is derived from an EMBL/GenBank/DDBJ whole genome shotgun (WGS) entry which is preliminary data.</text>
</comment>
<feature type="transmembrane region" description="Helical" evidence="2">
    <location>
        <begin position="12"/>
        <end position="30"/>
    </location>
</feature>
<accession>A0ABU5WE91</accession>
<dbReference type="InterPro" id="IPR025266">
    <property type="entry name" value="TerB_N"/>
</dbReference>
<dbReference type="SUPFAM" id="SSF158682">
    <property type="entry name" value="TerB-like"/>
    <property type="match status" value="1"/>
</dbReference>
<dbReference type="RefSeq" id="WP_323581006.1">
    <property type="nucleotide sequence ID" value="NZ_JAYGOJ010000190.1"/>
</dbReference>
<feature type="domain" description="TerB N-terminal" evidence="3">
    <location>
        <begin position="236"/>
        <end position="443"/>
    </location>
</feature>
<protein>
    <submittedName>
        <fullName evidence="5">TerB N-terminal domain-containing protein</fullName>
    </submittedName>
</protein>
<evidence type="ECO:0000259" key="4">
    <source>
        <dbReference type="Pfam" id="PF15615"/>
    </source>
</evidence>
<keyword evidence="2" id="KW-1133">Transmembrane helix</keyword>
<feature type="domain" description="TerB-C" evidence="4">
    <location>
        <begin position="773"/>
        <end position="916"/>
    </location>
</feature>
<feature type="region of interest" description="Disordered" evidence="1">
    <location>
        <begin position="63"/>
        <end position="124"/>
    </location>
</feature>
<evidence type="ECO:0000313" key="5">
    <source>
        <dbReference type="EMBL" id="MEA9438307.1"/>
    </source>
</evidence>
<keyword evidence="2" id="KW-0472">Membrane</keyword>
<evidence type="ECO:0000313" key="6">
    <source>
        <dbReference type="Proteomes" id="UP001304847"/>
    </source>
</evidence>
<gene>
    <name evidence="5" type="ORF">VCX44_21500</name>
</gene>
<dbReference type="InterPro" id="IPR028932">
    <property type="entry name" value="TerB-C"/>
</dbReference>
<feature type="compositionally biased region" description="Low complexity" evidence="1">
    <location>
        <begin position="87"/>
        <end position="103"/>
    </location>
</feature>
<feature type="region of interest" description="Disordered" evidence="1">
    <location>
        <begin position="811"/>
        <end position="843"/>
    </location>
</feature>
<sequence length="919" mass="101792">MARKRRTSKKLGDFYLIILAIVIFITIKIIEAIKAVPWQLWMGAFCVLFLFFTYRYNKTTDKAEKPTVTATPHPTKPTSPVHREPPRAAFAPSPAPSHSNAMAKADTGMRPDTPPHQQPNPDTENVIKVSTTDLMISGASTPVAPTMVKANSFSDRTPTALLDEPITIADYEDEDDIFTTVDIASHHSRSPSPEFRISFAFEDHIAISDDHSPSPAFTPSELMPAGPRIIARWMSPGEEITLAGLKISGGMFYVGDATNVSGLLSEPSLINPQASVTIKNAPLDLPLEGYYPSYRNLPPEAKKRYLQWMENGRKDPSVAIGYVFIFFYGLERRYFIDAQKDELAKREMPFIEAEVTRLLSIYSHNGSFARYATNFLEYGKVRSISDTLYQLPAPEADPFFCMSIPFSLKICLGQLVRDNKPVPADWALLWATCIPTISLRTPAQRCFDIFKAMFMVIYKREFGDGIKLKALKTRVELFYYPASGALGRLNCTSDLSDVSLSKAYSNKLSKIVDLCTSLLEPYSRYLGRNVGSENTLEALLHLPYQYWPTAMKQPFVTLEEVVGVDAMLLPWSDLASRININSTGGLNKAQYEGLATILAHHHMSIEPHPEGSNKRPKGDEPVVIYPINPQETLNKNQSNVGTVSAFVDLACIVLNTDEDKSEVTIAFLKEQIGSMTFLTHSQSVRVVAKALLGTQTPPTLSIVKKSIDGLDDAQKALVGKLLVAFVKADNSITPAKVKVLEQLYKLISLDVKQVYSDLHSNEARIVSTSKSGSVTKAPTSASSLDMARVAQLKQETSQVTAMLASVFTENDGEHDDIHQPQQAKTEVSSDQVDEPTPLGDTSSLFGLDDDLSQFLRALIARPEWARDDLSALANTMGLMLDGALEQINEIMLDHFDEMLIEGDDPIELNTDLLEQIPHE</sequence>
<evidence type="ECO:0000256" key="1">
    <source>
        <dbReference type="SAM" id="MobiDB-lite"/>
    </source>
</evidence>
<dbReference type="InterPro" id="IPR029024">
    <property type="entry name" value="TerB-like"/>
</dbReference>
<dbReference type="Pfam" id="PF13208">
    <property type="entry name" value="TerB_N"/>
    <property type="match status" value="1"/>
</dbReference>
<organism evidence="5 6">
    <name type="scientific">Aeromonas caviae</name>
    <name type="common">Aeromonas punctata</name>
    <dbReference type="NCBI Taxonomy" id="648"/>
    <lineage>
        <taxon>Bacteria</taxon>
        <taxon>Pseudomonadati</taxon>
        <taxon>Pseudomonadota</taxon>
        <taxon>Gammaproteobacteria</taxon>
        <taxon>Aeromonadales</taxon>
        <taxon>Aeromonadaceae</taxon>
        <taxon>Aeromonas</taxon>
    </lineage>
</organism>
<evidence type="ECO:0000259" key="3">
    <source>
        <dbReference type="Pfam" id="PF13208"/>
    </source>
</evidence>
<keyword evidence="6" id="KW-1185">Reference proteome</keyword>
<proteinExistence type="predicted"/>
<feature type="compositionally biased region" description="Polar residues" evidence="1">
    <location>
        <begin position="68"/>
        <end position="78"/>
    </location>
</feature>
<evidence type="ECO:0000256" key="2">
    <source>
        <dbReference type="SAM" id="Phobius"/>
    </source>
</evidence>
<name>A0ABU5WE91_AERCA</name>
<dbReference type="EMBL" id="JAYGOJ010000190">
    <property type="protein sequence ID" value="MEA9438307.1"/>
    <property type="molecule type" value="Genomic_DNA"/>
</dbReference>
<reference evidence="5 6" key="1">
    <citation type="submission" date="2023-12" db="EMBL/GenBank/DDBJ databases">
        <title>Characterization of antibiotic resistance in Aeromonas spp. in hospital effluent.</title>
        <authorList>
            <person name="Negoseki B.R.S."/>
            <person name="Krul D."/>
            <person name="Siqueira A.C."/>
            <person name="Almeida M."/>
            <person name="Mesa D."/>
            <person name="Conte D."/>
            <person name="Dalla-Costa L.M."/>
        </authorList>
    </citation>
    <scope>NUCLEOTIDE SEQUENCE [LARGE SCALE GENOMIC DNA]</scope>
    <source>
        <strain evidence="5 6">36v</strain>
    </source>
</reference>
<feature type="transmembrane region" description="Helical" evidence="2">
    <location>
        <begin position="36"/>
        <end position="56"/>
    </location>
</feature>
<dbReference type="Proteomes" id="UP001304847">
    <property type="component" value="Unassembled WGS sequence"/>
</dbReference>
<feature type="compositionally biased region" description="Polar residues" evidence="1">
    <location>
        <begin position="819"/>
        <end position="830"/>
    </location>
</feature>
<dbReference type="Pfam" id="PF15615">
    <property type="entry name" value="TerB_C"/>
    <property type="match status" value="1"/>
</dbReference>
<keyword evidence="2" id="KW-0812">Transmembrane</keyword>